<dbReference type="InterPro" id="IPR001296">
    <property type="entry name" value="Glyco_trans_1"/>
</dbReference>
<feature type="domain" description="Glycosyl transferase family 1" evidence="1">
    <location>
        <begin position="195"/>
        <end position="368"/>
    </location>
</feature>
<reference evidence="2 3" key="1">
    <citation type="submission" date="2017-08" db="EMBL/GenBank/DDBJ databases">
        <title>Halovibrio sewagensis sp. nov., isolated from wastewater of high salinity.</title>
        <authorList>
            <person name="Dong X."/>
            <person name="Zhang G."/>
        </authorList>
    </citation>
    <scope>NUCLEOTIDE SEQUENCE [LARGE SCALE GENOMIC DNA]</scope>
    <source>
        <strain evidence="2 3">YL5-2</strain>
    </source>
</reference>
<dbReference type="EMBL" id="NSKD01000001">
    <property type="protein sequence ID" value="PAU82462.1"/>
    <property type="molecule type" value="Genomic_DNA"/>
</dbReference>
<comment type="caution">
    <text evidence="2">The sequence shown here is derived from an EMBL/GenBank/DDBJ whole genome shotgun (WGS) entry which is preliminary data.</text>
</comment>
<dbReference type="OrthoDB" id="9775208at2"/>
<dbReference type="GO" id="GO:1901135">
    <property type="term" value="P:carbohydrate derivative metabolic process"/>
    <property type="evidence" value="ECO:0007669"/>
    <property type="project" value="UniProtKB-ARBA"/>
</dbReference>
<evidence type="ECO:0000313" key="3">
    <source>
        <dbReference type="Proteomes" id="UP000218896"/>
    </source>
</evidence>
<accession>A0A2A2FCW7</accession>
<dbReference type="PANTHER" id="PTHR12526">
    <property type="entry name" value="GLYCOSYLTRANSFERASE"/>
    <property type="match status" value="1"/>
</dbReference>
<dbReference type="CDD" id="cd03801">
    <property type="entry name" value="GT4_PimA-like"/>
    <property type="match status" value="1"/>
</dbReference>
<dbReference type="RefSeq" id="WP_095616556.1">
    <property type="nucleotide sequence ID" value="NZ_NSKD01000001.1"/>
</dbReference>
<proteinExistence type="predicted"/>
<gene>
    <name evidence="2" type="ORF">CK501_04800</name>
</gene>
<dbReference type="GO" id="GO:0016757">
    <property type="term" value="F:glycosyltransferase activity"/>
    <property type="evidence" value="ECO:0007669"/>
    <property type="project" value="InterPro"/>
</dbReference>
<organism evidence="2 3">
    <name type="scientific">Halovibrio salipaludis</name>
    <dbReference type="NCBI Taxonomy" id="2032626"/>
    <lineage>
        <taxon>Bacteria</taxon>
        <taxon>Pseudomonadati</taxon>
        <taxon>Pseudomonadota</taxon>
        <taxon>Gammaproteobacteria</taxon>
        <taxon>Oceanospirillales</taxon>
        <taxon>Halomonadaceae</taxon>
        <taxon>Halovibrio</taxon>
    </lineage>
</organism>
<dbReference type="Pfam" id="PF00534">
    <property type="entry name" value="Glycos_transf_1"/>
    <property type="match status" value="1"/>
</dbReference>
<dbReference type="Proteomes" id="UP000218896">
    <property type="component" value="Unassembled WGS sequence"/>
</dbReference>
<evidence type="ECO:0000313" key="2">
    <source>
        <dbReference type="EMBL" id="PAU82462.1"/>
    </source>
</evidence>
<keyword evidence="3" id="KW-1185">Reference proteome</keyword>
<dbReference type="Gene3D" id="3.40.50.2000">
    <property type="entry name" value="Glycogen Phosphorylase B"/>
    <property type="match status" value="2"/>
</dbReference>
<dbReference type="AlphaFoldDB" id="A0A2A2FCW7"/>
<name>A0A2A2FCW7_9GAMM</name>
<evidence type="ECO:0000259" key="1">
    <source>
        <dbReference type="Pfam" id="PF00534"/>
    </source>
</evidence>
<dbReference type="SUPFAM" id="SSF53756">
    <property type="entry name" value="UDP-Glycosyltransferase/glycogen phosphorylase"/>
    <property type="match status" value="1"/>
</dbReference>
<sequence>MSNTKVDTSSKSGKIDRGFRRHLLIGPLPPPATGQSVSFDRLQRELSNRGWECRVINLTRGAWSASPVPSVARALKMSGLVASFCLNILKGYRSVYLTIAQSRSGFIRDALMIWFAATFRARLVVHLKGGNYDGFYRAQPSWVKGLIRATLLRTHQIIVLGHGLVDMYSFEPQLSERITVVANGLPERFEGTRKKHPGDALRILFLSNLIESKGYFCLLEAFRILKERGVKFHAFFAGEFVKSVDDETIITAQGAKAEFMNRVERYGLENNIKYLGSVSGNKKWKLLSDCHVFTLPTRYVNEGQPVSIIEAMAYGCPVITTKYRAIPDLVADGESGFFVEYNDADAIADRLQELTEDVSLYETMSHNAVEHYRNNFTLDAHLERILPIIEGGPQEQAGYNAKHFRGGS</sequence>
<protein>
    <recommendedName>
        <fullName evidence="1">Glycosyl transferase family 1 domain-containing protein</fullName>
    </recommendedName>
</protein>